<dbReference type="Pfam" id="PF14977">
    <property type="entry name" value="FAM194"/>
    <property type="match status" value="1"/>
</dbReference>
<dbReference type="AlphaFoldDB" id="A0A7M4G3N8"/>
<keyword evidence="3" id="KW-1185">Reference proteome</keyword>
<dbReference type="Proteomes" id="UP000594220">
    <property type="component" value="Unplaced"/>
</dbReference>
<dbReference type="GeneTree" id="ENSGT00940000153655"/>
<name>A0A7M4G3N8_CROPO</name>
<feature type="domain" description="FAM194 C-terminal" evidence="1">
    <location>
        <begin position="364"/>
        <end position="553"/>
    </location>
</feature>
<dbReference type="Ensembl" id="ENSCPRT00005032213.1">
    <property type="protein sequence ID" value="ENSCPRP00005027568.1"/>
    <property type="gene ID" value="ENSCPRG00005019099.1"/>
</dbReference>
<protein>
    <recommendedName>
        <fullName evidence="1">FAM194 C-terminal domain-containing protein</fullName>
    </recommendedName>
</protein>
<reference evidence="2" key="2">
    <citation type="submission" date="2025-09" db="UniProtKB">
        <authorList>
            <consortium name="Ensembl"/>
        </authorList>
    </citation>
    <scope>IDENTIFICATION</scope>
</reference>
<dbReference type="OMA" id="ITAVWDQ"/>
<accession>A0A7M4G3N8</accession>
<organism evidence="2 3">
    <name type="scientific">Crocodylus porosus</name>
    <name type="common">Saltwater crocodile</name>
    <name type="synonym">Estuarine crocodile</name>
    <dbReference type="NCBI Taxonomy" id="8502"/>
    <lineage>
        <taxon>Eukaryota</taxon>
        <taxon>Metazoa</taxon>
        <taxon>Chordata</taxon>
        <taxon>Craniata</taxon>
        <taxon>Vertebrata</taxon>
        <taxon>Euteleostomi</taxon>
        <taxon>Archelosauria</taxon>
        <taxon>Archosauria</taxon>
        <taxon>Crocodylia</taxon>
        <taxon>Longirostres</taxon>
        <taxon>Crocodylidae</taxon>
        <taxon>Crocodylus</taxon>
    </lineage>
</organism>
<dbReference type="PANTHER" id="PTHR23093">
    <property type="entry name" value="SIMILAR TO CHROMOSOME 3 OPEN READING FRAME 20"/>
    <property type="match status" value="1"/>
</dbReference>
<evidence type="ECO:0000313" key="3">
    <source>
        <dbReference type="Proteomes" id="UP000594220"/>
    </source>
</evidence>
<evidence type="ECO:0000259" key="1">
    <source>
        <dbReference type="Pfam" id="PF14977"/>
    </source>
</evidence>
<dbReference type="PANTHER" id="PTHR23093:SF16">
    <property type="entry name" value="FAM194 C-TERMINAL DOMAIN-CONTAINING PROTEIN"/>
    <property type="match status" value="1"/>
</dbReference>
<sequence>METMPPAAILDPGPIYFFDQLKTRKKERSKKILAEQPADFSSFHTHSQWVGLIPSLVKCKKTDCREDYMERNEDSFLKDDTERRVKHPVVCQTSAYSLFNTKSEDPNSQISQMPSILRADEETQLSQLDEYTVLTMLQELAEMLHFFASYEIIFPQGLINVLNYTWRELSEGADYSKWCRKSLTCESQSLGRGQALDEYDKMVPRSECIGYETAENAKVCQRKSGVLHGAKEKNLETASNRTLGNKAPVAQHATQLPITISFSLSSKHCEERGWIFQCSDSKSEDLDWKIPYVWAVERLRQAQQQINDRLSKLKSAGFDKPVILRHYGDGGREIFNKKLKRQTSKTFAFELLNGKPQIPTIKQMDPAWKKLHYGLTDGSSLVYYPSEHLAACQSYSDLPGGGVYTNIFSDSPSQTILGTFTPSGHGSICFSNSNTVAMMFNQQGGAMTNKDGEIIRKWKWPREGKLSEPVIIQVNEYITVRIAGRFAINMVYKWQHEIVRLSLSPVQGASPPQLEDLGQIVTGINFSSKSAKDFCNENRKKLKEKETKVLKKEFAEPLKTLEILEENKSHRNYFSAARELRKLQQKIKNILDDWMEYYRMALGTDSDIHKMPDLTPRTLRKCQNQPVDIPLANSTVWKPQEERREESTAAKSESPLLLDCFQLAPACNMQREPSSYSPRVSTLLTSSINVDAPHVTRFNLNKSTPVLQNFYSSGDNVSISACPAVLRRRMMGQEGKICRCSNHQMPCVSDLEYDHLINDQMSSQEQILVVCVSSSLQTNEDPSEDKLEQLYDKKNRNRSMPCVQGHLDSFRLLKYDITTADEFTGHKGSLLVQRHNVAPGMFLMYIQGKLLFANYIFNGYSKSVKDLQKQIAKTRSDYCMGYCLPKDFKFRNQKE</sequence>
<reference evidence="2" key="1">
    <citation type="submission" date="2025-08" db="UniProtKB">
        <authorList>
            <consortium name="Ensembl"/>
        </authorList>
    </citation>
    <scope>IDENTIFICATION</scope>
</reference>
<proteinExistence type="predicted"/>
<dbReference type="InterPro" id="IPR029281">
    <property type="entry name" value="FAM194_C"/>
</dbReference>
<evidence type="ECO:0000313" key="2">
    <source>
        <dbReference type="Ensembl" id="ENSCPRP00005027568.1"/>
    </source>
</evidence>